<dbReference type="InterPro" id="IPR000836">
    <property type="entry name" value="PRTase_dom"/>
</dbReference>
<dbReference type="CDD" id="cd06223">
    <property type="entry name" value="PRTases_typeI"/>
    <property type="match status" value="1"/>
</dbReference>
<dbReference type="SUPFAM" id="SSF53271">
    <property type="entry name" value="PRTase-like"/>
    <property type="match status" value="1"/>
</dbReference>
<evidence type="ECO:0000313" key="3">
    <source>
        <dbReference type="Proteomes" id="UP000051861"/>
    </source>
</evidence>
<dbReference type="Pfam" id="PF00156">
    <property type="entry name" value="Pribosyltran"/>
    <property type="match status" value="1"/>
</dbReference>
<name>A0A0S7XNX8_UNCSA</name>
<feature type="domain" description="Phosphoribosyltransferase" evidence="1">
    <location>
        <begin position="10"/>
        <end position="186"/>
    </location>
</feature>
<keyword evidence="2" id="KW-0808">Transferase</keyword>
<sequence>MFKDREDAGKQLAEVLEKYKGQRVLILAIPRGGVEVGYQVAKQLHADFSILISRKLPYPDNPEAGFGALAEDGSAIILKESSLWMPEEKIQKIILEQTEEVKRRVKVLRKGKPLPEISGRTVILVDDGLAMGSTMRAAIELCRKRNAKKIVVAVPVAGRRVAREIDKLVDETIILEVPEFFQAVAQVYLNWYDVPDEEAIEIMRKWEKNGFNEE</sequence>
<dbReference type="Proteomes" id="UP000051861">
    <property type="component" value="Unassembled WGS sequence"/>
</dbReference>
<dbReference type="GO" id="GO:0016757">
    <property type="term" value="F:glycosyltransferase activity"/>
    <property type="evidence" value="ECO:0007669"/>
    <property type="project" value="UniProtKB-KW"/>
</dbReference>
<dbReference type="Gene3D" id="3.30.1310.20">
    <property type="entry name" value="PRTase-like"/>
    <property type="match status" value="1"/>
</dbReference>
<protein>
    <submittedName>
        <fullName evidence="2">Phosphoribosyltransferase</fullName>
    </submittedName>
</protein>
<keyword evidence="2" id="KW-0328">Glycosyltransferase</keyword>
<gene>
    <name evidence="2" type="ORF">AMJ44_13465</name>
</gene>
<dbReference type="AlphaFoldDB" id="A0A0S7XNX8"/>
<reference evidence="2 3" key="1">
    <citation type="journal article" date="2015" name="Microbiome">
        <title>Genomic resolution of linkages in carbon, nitrogen, and sulfur cycling among widespread estuary sediment bacteria.</title>
        <authorList>
            <person name="Baker B.J."/>
            <person name="Lazar C.S."/>
            <person name="Teske A.P."/>
            <person name="Dick G.J."/>
        </authorList>
    </citation>
    <scope>NUCLEOTIDE SEQUENCE [LARGE SCALE GENOMIC DNA]</scope>
    <source>
        <strain evidence="2">DG_54_3</strain>
    </source>
</reference>
<dbReference type="InterPro" id="IPR029057">
    <property type="entry name" value="PRTase-like"/>
</dbReference>
<evidence type="ECO:0000259" key="1">
    <source>
        <dbReference type="Pfam" id="PF00156"/>
    </source>
</evidence>
<proteinExistence type="predicted"/>
<organism evidence="2 3">
    <name type="scientific">candidate division WOR-1 bacterium DG_54_3</name>
    <dbReference type="NCBI Taxonomy" id="1703775"/>
    <lineage>
        <taxon>Bacteria</taxon>
        <taxon>Bacillati</taxon>
        <taxon>Saganbacteria</taxon>
    </lineage>
</organism>
<dbReference type="EMBL" id="LIZX01000201">
    <property type="protein sequence ID" value="KPJ64068.1"/>
    <property type="molecule type" value="Genomic_DNA"/>
</dbReference>
<evidence type="ECO:0000313" key="2">
    <source>
        <dbReference type="EMBL" id="KPJ64068.1"/>
    </source>
</evidence>
<accession>A0A0S7XNX8</accession>
<comment type="caution">
    <text evidence="2">The sequence shown here is derived from an EMBL/GenBank/DDBJ whole genome shotgun (WGS) entry which is preliminary data.</text>
</comment>
<dbReference type="Gene3D" id="3.40.50.2020">
    <property type="match status" value="1"/>
</dbReference>